<gene>
    <name evidence="9" type="ORF">FRACYDRAFT_267240</name>
</gene>
<dbReference type="Pfam" id="PF00089">
    <property type="entry name" value="Trypsin"/>
    <property type="match status" value="1"/>
</dbReference>
<keyword evidence="5 9" id="KW-0645">Protease</keyword>
<dbReference type="InterPro" id="IPR043504">
    <property type="entry name" value="Peptidase_S1_PA_chymotrypsin"/>
</dbReference>
<dbReference type="PROSITE" id="PS50240">
    <property type="entry name" value="TRYPSIN_DOM"/>
    <property type="match status" value="1"/>
</dbReference>
<feature type="compositionally biased region" description="Polar residues" evidence="6">
    <location>
        <begin position="316"/>
        <end position="329"/>
    </location>
</feature>
<dbReference type="InterPro" id="IPR018114">
    <property type="entry name" value="TRYPSIN_HIS"/>
</dbReference>
<keyword evidence="5" id="KW-0378">Hydrolase</keyword>
<dbReference type="EMBL" id="KV784353">
    <property type="protein sequence ID" value="OEU22311.1"/>
    <property type="molecule type" value="Genomic_DNA"/>
</dbReference>
<dbReference type="Gene3D" id="2.40.10.10">
    <property type="entry name" value="Trypsin-like serine proteases"/>
    <property type="match status" value="1"/>
</dbReference>
<proteinExistence type="inferred from homology"/>
<dbReference type="FunFam" id="2.40.10.10:FF:000002">
    <property type="entry name" value="Transmembrane protease serine"/>
    <property type="match status" value="1"/>
</dbReference>
<dbReference type="AlphaFoldDB" id="A0A1E7FVX3"/>
<organism evidence="9 10">
    <name type="scientific">Fragilariopsis cylindrus CCMP1102</name>
    <dbReference type="NCBI Taxonomy" id="635003"/>
    <lineage>
        <taxon>Eukaryota</taxon>
        <taxon>Sar</taxon>
        <taxon>Stramenopiles</taxon>
        <taxon>Ochrophyta</taxon>
        <taxon>Bacillariophyta</taxon>
        <taxon>Bacillariophyceae</taxon>
        <taxon>Bacillariophycidae</taxon>
        <taxon>Bacillariales</taxon>
        <taxon>Bacillariaceae</taxon>
        <taxon>Fragilariopsis</taxon>
    </lineage>
</organism>
<evidence type="ECO:0000313" key="9">
    <source>
        <dbReference type="EMBL" id="OEU22311.1"/>
    </source>
</evidence>
<dbReference type="InterPro" id="IPR009003">
    <property type="entry name" value="Peptidase_S1_PA"/>
</dbReference>
<evidence type="ECO:0000256" key="3">
    <source>
        <dbReference type="ARBA" id="ARBA00023157"/>
    </source>
</evidence>
<dbReference type="PANTHER" id="PTHR24276:SF98">
    <property type="entry name" value="FI18310P1-RELATED"/>
    <property type="match status" value="1"/>
</dbReference>
<dbReference type="KEGG" id="fcy:FRACYDRAFT_267240"/>
<reference evidence="9 10" key="1">
    <citation type="submission" date="2016-09" db="EMBL/GenBank/DDBJ databases">
        <title>Extensive genetic diversity and differential bi-allelic expression allows diatom success in the polar Southern Ocean.</title>
        <authorList>
            <consortium name="DOE Joint Genome Institute"/>
            <person name="Mock T."/>
            <person name="Otillar R.P."/>
            <person name="Strauss J."/>
            <person name="Dupont C."/>
            <person name="Frickenhaus S."/>
            <person name="Maumus F."/>
            <person name="Mcmullan M."/>
            <person name="Sanges R."/>
            <person name="Schmutz J."/>
            <person name="Toseland A."/>
            <person name="Valas R."/>
            <person name="Veluchamy A."/>
            <person name="Ward B.J."/>
            <person name="Allen A."/>
            <person name="Barry K."/>
            <person name="Falciatore A."/>
            <person name="Ferrante M."/>
            <person name="Fortunato A.E."/>
            <person name="Gloeckner G."/>
            <person name="Gruber A."/>
            <person name="Hipkin R."/>
            <person name="Janech M."/>
            <person name="Kroth P."/>
            <person name="Leese F."/>
            <person name="Lindquist E."/>
            <person name="Lyon B.R."/>
            <person name="Martin J."/>
            <person name="Mayer C."/>
            <person name="Parker M."/>
            <person name="Quesneville H."/>
            <person name="Raymond J."/>
            <person name="Uhlig C."/>
            <person name="Valentin K.U."/>
            <person name="Worden A.Z."/>
            <person name="Armbrust E.V."/>
            <person name="Bowler C."/>
            <person name="Green B."/>
            <person name="Moulton V."/>
            <person name="Van Oosterhout C."/>
            <person name="Grigoriev I."/>
        </authorList>
    </citation>
    <scope>NUCLEOTIDE SEQUENCE [LARGE SCALE GENOMIC DNA]</scope>
    <source>
        <strain evidence="9 10">CCMP1102</strain>
    </source>
</reference>
<dbReference type="PROSITE" id="PS00134">
    <property type="entry name" value="TRYPSIN_HIS"/>
    <property type="match status" value="1"/>
</dbReference>
<keyword evidence="7" id="KW-0732">Signal</keyword>
<dbReference type="InterPro" id="IPR033116">
    <property type="entry name" value="TRYPSIN_SER"/>
</dbReference>
<evidence type="ECO:0000256" key="2">
    <source>
        <dbReference type="ARBA" id="ARBA00023026"/>
    </source>
</evidence>
<dbReference type="GO" id="GO:0006508">
    <property type="term" value="P:proteolysis"/>
    <property type="evidence" value="ECO:0007669"/>
    <property type="project" value="UniProtKB-KW"/>
</dbReference>
<evidence type="ECO:0000259" key="8">
    <source>
        <dbReference type="PROSITE" id="PS50240"/>
    </source>
</evidence>
<dbReference type="InParanoid" id="A0A1E7FVX3"/>
<evidence type="ECO:0000256" key="4">
    <source>
        <dbReference type="ARBA" id="ARBA00023180"/>
    </source>
</evidence>
<dbReference type="CDD" id="cd00190">
    <property type="entry name" value="Tryp_SPc"/>
    <property type="match status" value="1"/>
</dbReference>
<name>A0A1E7FVX3_9STRA</name>
<protein>
    <submittedName>
        <fullName evidence="9">Trypsin-like serine protease</fullName>
    </submittedName>
</protein>
<feature type="signal peptide" evidence="7">
    <location>
        <begin position="1"/>
        <end position="33"/>
    </location>
</feature>
<keyword evidence="10" id="KW-1185">Reference proteome</keyword>
<evidence type="ECO:0000256" key="7">
    <source>
        <dbReference type="SAM" id="SignalP"/>
    </source>
</evidence>
<dbReference type="Proteomes" id="UP000095751">
    <property type="component" value="Unassembled WGS sequence"/>
</dbReference>
<keyword evidence="5" id="KW-0720">Serine protease</keyword>
<dbReference type="SMART" id="SM00020">
    <property type="entry name" value="Tryp_SPc"/>
    <property type="match status" value="1"/>
</dbReference>
<keyword evidence="3" id="KW-1015">Disulfide bond</keyword>
<accession>A0A1E7FVX3</accession>
<sequence>MTRTTTIAMAMAMMTTTKFYLCLLLVLSSWVEAQTETRNQTEPTHNLRRHDDVMMPMKKPRIINGKEVLVPRYPYFSLMYGRSLCGGVLIGPRLVLSAAHCEDASTQFRIGAFENPNDGEKVNIRSTIVHPDYDVSRFDNDIIIFQLETDVNLPYIQLGSDYVRDGSYTVIGFGDTDKGQDLVLSSTLQEVELEYVDSDKCDDGHGDRDEVKEDMLCAAGKNKDSCIGDSGGPLIKKGANSYDDTLVGLVSWGRGCAEDGVPGVYSRISYFYDWIVETVCDNYADDAPSYMSCGLNPSFFVFTNKPTEAPSKQERITSSPTKLPTASTPTQMLTRPLLPISPVSTLPDTIANNTMFPIDLRKDIEFVAWTPTVELQDCQGDCDTDDDCRGDFLCFKRNGEAETYEVPGCKSPELIANSVDVCINPTARI</sequence>
<evidence type="ECO:0000256" key="5">
    <source>
        <dbReference type="RuleBase" id="RU363034"/>
    </source>
</evidence>
<dbReference type="GO" id="GO:0004252">
    <property type="term" value="F:serine-type endopeptidase activity"/>
    <property type="evidence" value="ECO:0007669"/>
    <property type="project" value="InterPro"/>
</dbReference>
<evidence type="ECO:0000256" key="6">
    <source>
        <dbReference type="SAM" id="MobiDB-lite"/>
    </source>
</evidence>
<dbReference type="PRINTS" id="PR00722">
    <property type="entry name" value="CHYMOTRYPSIN"/>
</dbReference>
<evidence type="ECO:0000313" key="10">
    <source>
        <dbReference type="Proteomes" id="UP000095751"/>
    </source>
</evidence>
<evidence type="ECO:0000256" key="1">
    <source>
        <dbReference type="ARBA" id="ARBA00007664"/>
    </source>
</evidence>
<comment type="similarity">
    <text evidence="1">Belongs to the peptidase S1 family.</text>
</comment>
<dbReference type="OrthoDB" id="104223at2759"/>
<feature type="region of interest" description="Disordered" evidence="6">
    <location>
        <begin position="310"/>
        <end position="329"/>
    </location>
</feature>
<feature type="domain" description="Peptidase S1" evidence="8">
    <location>
        <begin position="62"/>
        <end position="280"/>
    </location>
</feature>
<feature type="chain" id="PRO_5009193652" evidence="7">
    <location>
        <begin position="34"/>
        <end position="429"/>
    </location>
</feature>
<dbReference type="SUPFAM" id="SSF50494">
    <property type="entry name" value="Trypsin-like serine proteases"/>
    <property type="match status" value="1"/>
</dbReference>
<dbReference type="PROSITE" id="PS00135">
    <property type="entry name" value="TRYPSIN_SER"/>
    <property type="match status" value="1"/>
</dbReference>
<keyword evidence="2" id="KW-0843">Virulence</keyword>
<keyword evidence="4" id="KW-0325">Glycoprotein</keyword>
<dbReference type="InterPro" id="IPR050430">
    <property type="entry name" value="Peptidase_S1"/>
</dbReference>
<dbReference type="InterPro" id="IPR001254">
    <property type="entry name" value="Trypsin_dom"/>
</dbReference>
<dbReference type="InterPro" id="IPR001314">
    <property type="entry name" value="Peptidase_S1A"/>
</dbReference>
<dbReference type="PANTHER" id="PTHR24276">
    <property type="entry name" value="POLYSERASE-RELATED"/>
    <property type="match status" value="1"/>
</dbReference>